<feature type="non-terminal residue" evidence="1">
    <location>
        <position position="1"/>
    </location>
</feature>
<name>A0AA40FLK8_9HYME</name>
<accession>A0AA40FLK8</accession>
<organism evidence="1 2">
    <name type="scientific">Melipona bicolor</name>
    <dbReference type="NCBI Taxonomy" id="60889"/>
    <lineage>
        <taxon>Eukaryota</taxon>
        <taxon>Metazoa</taxon>
        <taxon>Ecdysozoa</taxon>
        <taxon>Arthropoda</taxon>
        <taxon>Hexapoda</taxon>
        <taxon>Insecta</taxon>
        <taxon>Pterygota</taxon>
        <taxon>Neoptera</taxon>
        <taxon>Endopterygota</taxon>
        <taxon>Hymenoptera</taxon>
        <taxon>Apocrita</taxon>
        <taxon>Aculeata</taxon>
        <taxon>Apoidea</taxon>
        <taxon>Anthophila</taxon>
        <taxon>Apidae</taxon>
        <taxon>Melipona</taxon>
    </lineage>
</organism>
<comment type="caution">
    <text evidence="1">The sequence shown here is derived from an EMBL/GenBank/DDBJ whole genome shotgun (WGS) entry which is preliminary data.</text>
</comment>
<proteinExistence type="predicted"/>
<gene>
    <name evidence="1" type="ORF">K0M31_010766</name>
</gene>
<sequence>WSKDILESTASQILKQPRQTIHRCWVKITGEGALTVFSTRFRWWCLSYEEDSLSSNSFGPLETPRHALTRITGRQFRGARHFPSA</sequence>
<evidence type="ECO:0000313" key="1">
    <source>
        <dbReference type="EMBL" id="KAK1120981.1"/>
    </source>
</evidence>
<keyword evidence="2" id="KW-1185">Reference proteome</keyword>
<dbReference type="EMBL" id="JAHYIQ010000028">
    <property type="protein sequence ID" value="KAK1120981.1"/>
    <property type="molecule type" value="Genomic_DNA"/>
</dbReference>
<dbReference type="Proteomes" id="UP001177670">
    <property type="component" value="Unassembled WGS sequence"/>
</dbReference>
<protein>
    <submittedName>
        <fullName evidence="1">Uncharacterized protein</fullName>
    </submittedName>
</protein>
<reference evidence="1" key="1">
    <citation type="submission" date="2021-10" db="EMBL/GenBank/DDBJ databases">
        <title>Melipona bicolor Genome sequencing and assembly.</title>
        <authorList>
            <person name="Araujo N.S."/>
            <person name="Arias M.C."/>
        </authorList>
    </citation>
    <scope>NUCLEOTIDE SEQUENCE</scope>
    <source>
        <strain evidence="1">USP_2M_L1-L4_2017</strain>
        <tissue evidence="1">Whole body</tissue>
    </source>
</reference>
<evidence type="ECO:0000313" key="2">
    <source>
        <dbReference type="Proteomes" id="UP001177670"/>
    </source>
</evidence>
<dbReference type="AlphaFoldDB" id="A0AA40FLK8"/>